<feature type="compositionally biased region" description="Basic and acidic residues" evidence="1">
    <location>
        <begin position="27"/>
        <end position="40"/>
    </location>
</feature>
<evidence type="ECO:0000259" key="2">
    <source>
        <dbReference type="Pfam" id="PF12708"/>
    </source>
</evidence>
<evidence type="ECO:0008006" key="6">
    <source>
        <dbReference type="Google" id="ProtNLM"/>
    </source>
</evidence>
<dbReference type="InterPro" id="IPR011050">
    <property type="entry name" value="Pectin_lyase_fold/virulence"/>
</dbReference>
<dbReference type="InterPro" id="IPR006626">
    <property type="entry name" value="PbH1"/>
</dbReference>
<dbReference type="Pfam" id="PF13229">
    <property type="entry name" value="Beta_helix"/>
    <property type="match status" value="1"/>
</dbReference>
<sequence>MMSTVIDFTSSNMEAIKMHKRNISPEGDLRHDRSRPEQHEFPQSATTDDFTASEGQTKTGVSRRKMLTMLGAAGMSLTAAGLLQTGALGASTVYADVYADKGGIPNHGAGNGNGNGNTTGSGPKCVILMTLAQLRSYTSPQTDEQYYLTDPGHEGHFHYDPTDSSSLDNTGTILVSSSGARFKRNIDKNTYNVTWFGAKGNGVTNDTPALQAAIDAIPPNGGTLYIPPATAFYALETGGLWLSDRTNIHIFSSHAMLKIKDGVPDIPKQQDSIYTTSVDNYTLLYLQNCTNMTIEGLQLNGNISNRTALAGGESFQTCLKIKGCTNVIVRNCIITEAMTDGITVTGIYQFTPTRQVQVSKHIVIDSCTVTKCRRNNVSLIAQDGVTMTNCLVDQAGTIQGTQPMVGVDVEPNPSWPRSSQNVILRNNIVTGSAGKYEISCGGADQHNILIDGNIIHDSIGTGLNIETGKNQPLYSNVIVVNNTFTKTKYGLRVVGRNVDLISNNLFVDNEQIGLFLYSSDGMMVTGNKFIRNGVAGIFNSTSDASLKIRSLCITNNWFEDNASAAFASHSCSVKLSMFDASSLVVFDNNKQINTPTASPKMKGVLIDIDCIAIANGNVSRYLLNSDHPHDRFDGVGNISLSV</sequence>
<dbReference type="InterPro" id="IPR012334">
    <property type="entry name" value="Pectin_lyas_fold"/>
</dbReference>
<dbReference type="Proteomes" id="UP000307943">
    <property type="component" value="Unassembled WGS sequence"/>
</dbReference>
<evidence type="ECO:0000256" key="1">
    <source>
        <dbReference type="SAM" id="MobiDB-lite"/>
    </source>
</evidence>
<dbReference type="AlphaFoldDB" id="A0A5C4T3B3"/>
<dbReference type="Gene3D" id="2.160.20.10">
    <property type="entry name" value="Single-stranded right-handed beta-helix, Pectin lyase-like"/>
    <property type="match status" value="1"/>
</dbReference>
<dbReference type="InterPro" id="IPR039448">
    <property type="entry name" value="Beta_helix"/>
</dbReference>
<dbReference type="SUPFAM" id="SSF51126">
    <property type="entry name" value="Pectin lyase-like"/>
    <property type="match status" value="2"/>
</dbReference>
<dbReference type="EMBL" id="VDCQ01000045">
    <property type="protein sequence ID" value="TNJ63305.1"/>
    <property type="molecule type" value="Genomic_DNA"/>
</dbReference>
<keyword evidence="5" id="KW-1185">Reference proteome</keyword>
<accession>A0A5C4T3B3</accession>
<evidence type="ECO:0000313" key="4">
    <source>
        <dbReference type="EMBL" id="TNJ63305.1"/>
    </source>
</evidence>
<proteinExistence type="predicted"/>
<evidence type="ECO:0000259" key="3">
    <source>
        <dbReference type="Pfam" id="PF13229"/>
    </source>
</evidence>
<protein>
    <recommendedName>
        <fullName evidence="6">Right handed beta helix domain-containing protein</fullName>
    </recommendedName>
</protein>
<dbReference type="OrthoDB" id="6502305at2"/>
<evidence type="ECO:0000313" key="5">
    <source>
        <dbReference type="Proteomes" id="UP000307943"/>
    </source>
</evidence>
<organism evidence="4 5">
    <name type="scientific">Paenibacillus hemerocallicola</name>
    <dbReference type="NCBI Taxonomy" id="1172614"/>
    <lineage>
        <taxon>Bacteria</taxon>
        <taxon>Bacillati</taxon>
        <taxon>Bacillota</taxon>
        <taxon>Bacilli</taxon>
        <taxon>Bacillales</taxon>
        <taxon>Paenibacillaceae</taxon>
        <taxon>Paenibacillus</taxon>
    </lineage>
</organism>
<feature type="region of interest" description="Disordered" evidence="1">
    <location>
        <begin position="20"/>
        <end position="62"/>
    </location>
</feature>
<reference evidence="4 5" key="1">
    <citation type="submission" date="2019-05" db="EMBL/GenBank/DDBJ databases">
        <title>We sequenced the genome of Paenibacillus hemerocallicola KCTC 33185 for further insight into its adaptation and study the phylogeny of Paenibacillus.</title>
        <authorList>
            <person name="Narsing Rao M.P."/>
        </authorList>
    </citation>
    <scope>NUCLEOTIDE SEQUENCE [LARGE SCALE GENOMIC DNA]</scope>
    <source>
        <strain evidence="4 5">KCTC 33185</strain>
    </source>
</reference>
<name>A0A5C4T3B3_9BACL</name>
<feature type="domain" description="Right handed beta helix" evidence="3">
    <location>
        <begin position="445"/>
        <end position="572"/>
    </location>
</feature>
<comment type="caution">
    <text evidence="4">The sequence shown here is derived from an EMBL/GenBank/DDBJ whole genome shotgun (WGS) entry which is preliminary data.</text>
</comment>
<dbReference type="SMART" id="SM00710">
    <property type="entry name" value="PbH1"/>
    <property type="match status" value="7"/>
</dbReference>
<feature type="compositionally biased region" description="Polar residues" evidence="1">
    <location>
        <begin position="41"/>
        <end position="60"/>
    </location>
</feature>
<gene>
    <name evidence="4" type="ORF">FE784_26275</name>
</gene>
<dbReference type="InterPro" id="IPR024535">
    <property type="entry name" value="RHGA/B-epi-like_pectate_lyase"/>
</dbReference>
<feature type="domain" description="Rhamnogalacturonase A/B/Epimerase-like pectate lyase" evidence="2">
    <location>
        <begin position="192"/>
        <end position="228"/>
    </location>
</feature>
<dbReference type="Pfam" id="PF12708">
    <property type="entry name" value="Pect-lyase_RHGA_epim"/>
    <property type="match status" value="1"/>
</dbReference>